<dbReference type="InterPro" id="IPR050922">
    <property type="entry name" value="LytR/CpsA/Psr_CW_biosynth"/>
</dbReference>
<dbReference type="NCBIfam" id="TIGR00350">
    <property type="entry name" value="lytR_cpsA_psr"/>
    <property type="match status" value="1"/>
</dbReference>
<feature type="transmembrane region" description="Helical" evidence="3">
    <location>
        <begin position="32"/>
        <end position="51"/>
    </location>
</feature>
<dbReference type="Pfam" id="PF03816">
    <property type="entry name" value="LytR_cpsA_psr"/>
    <property type="match status" value="1"/>
</dbReference>
<gene>
    <name evidence="5" type="ORF">F0L68_18205</name>
</gene>
<keyword evidence="3" id="KW-0812">Transmembrane</keyword>
<evidence type="ECO:0000313" key="5">
    <source>
        <dbReference type="EMBL" id="KAA2261163.1"/>
    </source>
</evidence>
<dbReference type="InterPro" id="IPR004474">
    <property type="entry name" value="LytR_CpsA_psr"/>
</dbReference>
<dbReference type="Gene3D" id="3.40.630.190">
    <property type="entry name" value="LCP protein"/>
    <property type="match status" value="1"/>
</dbReference>
<evidence type="ECO:0000256" key="1">
    <source>
        <dbReference type="ARBA" id="ARBA00006068"/>
    </source>
</evidence>
<evidence type="ECO:0000256" key="3">
    <source>
        <dbReference type="SAM" id="Phobius"/>
    </source>
</evidence>
<keyword evidence="3" id="KW-1133">Transmembrane helix</keyword>
<protein>
    <submittedName>
        <fullName evidence="5">LytR family transcriptional regulator</fullName>
    </submittedName>
</protein>
<feature type="domain" description="Cell envelope-related transcriptional attenuator" evidence="4">
    <location>
        <begin position="104"/>
        <end position="247"/>
    </location>
</feature>
<dbReference type="EMBL" id="VUOB01000030">
    <property type="protein sequence ID" value="KAA2261163.1"/>
    <property type="molecule type" value="Genomic_DNA"/>
</dbReference>
<dbReference type="RefSeq" id="WP_149850794.1">
    <property type="nucleotide sequence ID" value="NZ_VUOB01000030.1"/>
</dbReference>
<dbReference type="PANTHER" id="PTHR33392">
    <property type="entry name" value="POLYISOPRENYL-TEICHOIC ACID--PEPTIDOGLYCAN TEICHOIC ACID TRANSFERASE TAGU"/>
    <property type="match status" value="1"/>
</dbReference>
<dbReference type="OrthoDB" id="9782542at2"/>
<feature type="compositionally biased region" description="Low complexity" evidence="2">
    <location>
        <begin position="1"/>
        <end position="20"/>
    </location>
</feature>
<organism evidence="5 6">
    <name type="scientific">Solihabitans fulvus</name>
    <dbReference type="NCBI Taxonomy" id="1892852"/>
    <lineage>
        <taxon>Bacteria</taxon>
        <taxon>Bacillati</taxon>
        <taxon>Actinomycetota</taxon>
        <taxon>Actinomycetes</taxon>
        <taxon>Pseudonocardiales</taxon>
        <taxon>Pseudonocardiaceae</taxon>
        <taxon>Solihabitans</taxon>
    </lineage>
</organism>
<dbReference type="Proteomes" id="UP000323454">
    <property type="component" value="Unassembled WGS sequence"/>
</dbReference>
<comment type="similarity">
    <text evidence="1">Belongs to the LytR/CpsA/Psr (LCP) family.</text>
</comment>
<accession>A0A5B2XCV6</accession>
<feature type="region of interest" description="Disordered" evidence="2">
    <location>
        <begin position="1"/>
        <end position="25"/>
    </location>
</feature>
<comment type="caution">
    <text evidence="5">The sequence shown here is derived from an EMBL/GenBank/DDBJ whole genome shotgun (WGS) entry which is preliminary data.</text>
</comment>
<sequence>MNRSVAPGAGYQPGPAGARPAPRRRKRRTGKIILAVLVVLLLLVVGGWIYLDANLKRVSALNDYPGRPAETPGTTWLMVGSDARDDLTEEQKKQLSTGDAAGARTDTIMLLHIPSGSGKAELISVPRDSYVAIPGNGKNKVNAAFAFGGPTLLVQTVEQATGLRVDHYAEIGFGGFAGVVDAIGGVNMCLDQPMQDDKAGIDLKAGCQDLDGAQALGFVRSRNFARSDFQRVENQRKFLSALMDKATSFSVLANPFRAIPLVFKGTGTITVADGDHLHNLAGLAFALGGGVATATVPVGGTPTLNVGSVVVWDDAKAKRMFDAIRQDQPIPAELLQQGG</sequence>
<keyword evidence="6" id="KW-1185">Reference proteome</keyword>
<reference evidence="5 6" key="2">
    <citation type="submission" date="2019-09" db="EMBL/GenBank/DDBJ databases">
        <authorList>
            <person name="Jin C."/>
        </authorList>
    </citation>
    <scope>NUCLEOTIDE SEQUENCE [LARGE SCALE GENOMIC DNA]</scope>
    <source>
        <strain evidence="5 6">AN110305</strain>
    </source>
</reference>
<dbReference type="PANTHER" id="PTHR33392:SF6">
    <property type="entry name" value="POLYISOPRENYL-TEICHOIC ACID--PEPTIDOGLYCAN TEICHOIC ACID TRANSFERASE TAGU"/>
    <property type="match status" value="1"/>
</dbReference>
<reference evidence="5 6" key="1">
    <citation type="submission" date="2019-09" db="EMBL/GenBank/DDBJ databases">
        <title>Goodfellowia gen. nov., a new genus of the Pseudonocardineae related to Actinoalloteichus, containing Goodfellowia coeruleoviolacea gen. nov., comb. nov. gen. nov., comb. nov.</title>
        <authorList>
            <person name="Labeda D."/>
        </authorList>
    </citation>
    <scope>NUCLEOTIDE SEQUENCE [LARGE SCALE GENOMIC DNA]</scope>
    <source>
        <strain evidence="5 6">AN110305</strain>
    </source>
</reference>
<dbReference type="AlphaFoldDB" id="A0A5B2XCV6"/>
<name>A0A5B2XCV6_9PSEU</name>
<keyword evidence="3" id="KW-0472">Membrane</keyword>
<evidence type="ECO:0000313" key="6">
    <source>
        <dbReference type="Proteomes" id="UP000323454"/>
    </source>
</evidence>
<proteinExistence type="inferred from homology"/>
<evidence type="ECO:0000259" key="4">
    <source>
        <dbReference type="Pfam" id="PF03816"/>
    </source>
</evidence>
<evidence type="ECO:0000256" key="2">
    <source>
        <dbReference type="SAM" id="MobiDB-lite"/>
    </source>
</evidence>